<dbReference type="Proteomes" id="UP000025227">
    <property type="component" value="Unplaced"/>
</dbReference>
<evidence type="ECO:0000259" key="3">
    <source>
        <dbReference type="PROSITE" id="PS01031"/>
    </source>
</evidence>
<reference evidence="5" key="1">
    <citation type="submission" date="2020-12" db="UniProtKB">
        <authorList>
            <consortium name="WormBaseParasite"/>
        </authorList>
    </citation>
    <scope>IDENTIFICATION</scope>
    <source>
        <strain evidence="5">MHco3</strain>
    </source>
</reference>
<evidence type="ECO:0000256" key="2">
    <source>
        <dbReference type="RuleBase" id="RU003616"/>
    </source>
</evidence>
<dbReference type="GO" id="GO:0009408">
    <property type="term" value="P:response to heat"/>
    <property type="evidence" value="ECO:0007669"/>
    <property type="project" value="TreeGrafter"/>
</dbReference>
<dbReference type="Gene3D" id="2.60.40.790">
    <property type="match status" value="1"/>
</dbReference>
<dbReference type="PANTHER" id="PTHR45640:SF32">
    <property type="entry name" value="STRESS-INDUCED PROTEIN 1"/>
    <property type="match status" value="1"/>
</dbReference>
<dbReference type="PROSITE" id="PS01031">
    <property type="entry name" value="SHSP"/>
    <property type="match status" value="1"/>
</dbReference>
<evidence type="ECO:0000313" key="4">
    <source>
        <dbReference type="Proteomes" id="UP000025227"/>
    </source>
</evidence>
<dbReference type="GO" id="GO:0005737">
    <property type="term" value="C:cytoplasm"/>
    <property type="evidence" value="ECO:0007669"/>
    <property type="project" value="TreeGrafter"/>
</dbReference>
<dbReference type="Pfam" id="PF00011">
    <property type="entry name" value="HSP20"/>
    <property type="match status" value="1"/>
</dbReference>
<comment type="similarity">
    <text evidence="1 2">Belongs to the small heat shock protein (HSP20) family.</text>
</comment>
<accession>A0A7I5E9Y9</accession>
<dbReference type="OrthoDB" id="1431247at2759"/>
<organism evidence="4 5">
    <name type="scientific">Haemonchus contortus</name>
    <name type="common">Barber pole worm</name>
    <dbReference type="NCBI Taxonomy" id="6289"/>
    <lineage>
        <taxon>Eukaryota</taxon>
        <taxon>Metazoa</taxon>
        <taxon>Ecdysozoa</taxon>
        <taxon>Nematoda</taxon>
        <taxon>Chromadorea</taxon>
        <taxon>Rhabditida</taxon>
        <taxon>Rhabditina</taxon>
        <taxon>Rhabditomorpha</taxon>
        <taxon>Strongyloidea</taxon>
        <taxon>Trichostrongylidae</taxon>
        <taxon>Haemonchus</taxon>
    </lineage>
</organism>
<dbReference type="GO" id="GO:0036498">
    <property type="term" value="P:IRE1-mediated unfolded protein response"/>
    <property type="evidence" value="ECO:0007669"/>
    <property type="project" value="TreeGrafter"/>
</dbReference>
<sequence length="180" mass="20251">IPDRQLVRVQRVWSAHSVVFFTLAFLKVWEGMVSGKIIEDCVCSIGNRIFSCWNDEEASSNVIEEEKNVINNATKFSISMDVSLFKPDELRVHINGREVIVEGNQEKCSDVGYIQRSFVKRWTIPDDADLDALEANLSGSGSLLIETPKTGLHTLKREVPIRSASREPTAEHPNRVVVIN</sequence>
<proteinExistence type="inferred from homology"/>
<dbReference type="GO" id="GO:0051082">
    <property type="term" value="F:unfolded protein binding"/>
    <property type="evidence" value="ECO:0007669"/>
    <property type="project" value="TreeGrafter"/>
</dbReference>
<dbReference type="GO" id="GO:0005634">
    <property type="term" value="C:nucleus"/>
    <property type="evidence" value="ECO:0007669"/>
    <property type="project" value="TreeGrafter"/>
</dbReference>
<dbReference type="GO" id="GO:0042026">
    <property type="term" value="P:protein refolding"/>
    <property type="evidence" value="ECO:0007669"/>
    <property type="project" value="TreeGrafter"/>
</dbReference>
<evidence type="ECO:0000313" key="5">
    <source>
        <dbReference type="WBParaSite" id="HCON_00096530-00001"/>
    </source>
</evidence>
<dbReference type="AlphaFoldDB" id="A0A7I5E9Y9"/>
<evidence type="ECO:0000256" key="1">
    <source>
        <dbReference type="PROSITE-ProRule" id="PRU00285"/>
    </source>
</evidence>
<dbReference type="PRINTS" id="PR00299">
    <property type="entry name" value="ACRYSTALLIN"/>
</dbReference>
<protein>
    <submittedName>
        <fullName evidence="5">SHSP domain-containing protein</fullName>
    </submittedName>
</protein>
<dbReference type="SUPFAM" id="SSF49764">
    <property type="entry name" value="HSP20-like chaperones"/>
    <property type="match status" value="1"/>
</dbReference>
<keyword evidence="4" id="KW-1185">Reference proteome</keyword>
<dbReference type="InterPro" id="IPR008978">
    <property type="entry name" value="HSP20-like_chaperone"/>
</dbReference>
<dbReference type="CDD" id="cd06526">
    <property type="entry name" value="metazoan_ACD"/>
    <property type="match status" value="1"/>
</dbReference>
<name>A0A7I5E9Y9_HAECO</name>
<dbReference type="WBParaSite" id="HCON_00096530-00001">
    <property type="protein sequence ID" value="HCON_00096530-00001"/>
    <property type="gene ID" value="HCON_00096530"/>
</dbReference>
<feature type="domain" description="SHSP" evidence="3">
    <location>
        <begin position="58"/>
        <end position="164"/>
    </location>
</feature>
<dbReference type="PANTHER" id="PTHR45640">
    <property type="entry name" value="HEAT SHOCK PROTEIN HSP-12.2-RELATED"/>
    <property type="match status" value="1"/>
</dbReference>
<dbReference type="OMA" id="CSIGNRI"/>
<dbReference type="InterPro" id="IPR001436">
    <property type="entry name" value="Alpha-crystallin/sHSP_animal"/>
</dbReference>
<dbReference type="InterPro" id="IPR002068">
    <property type="entry name" value="A-crystallin/Hsp20_dom"/>
</dbReference>